<keyword evidence="7 8" id="KW-0132">Cell division</keyword>
<dbReference type="Gene3D" id="3.40.50.720">
    <property type="entry name" value="NAD(P)-binding Rossmann-like Domain"/>
    <property type="match status" value="1"/>
</dbReference>
<dbReference type="OrthoDB" id="9809796at2"/>
<dbReference type="PANTHER" id="PTHR43692">
    <property type="entry name" value="UDP-N-ACETYLMURAMOYLALANINE--D-GLUTAMATE LIGASE"/>
    <property type="match status" value="1"/>
</dbReference>
<dbReference type="HAMAP" id="MF_00639">
    <property type="entry name" value="MurD"/>
    <property type="match status" value="1"/>
</dbReference>
<dbReference type="Proteomes" id="UP000321580">
    <property type="component" value="Unassembled WGS sequence"/>
</dbReference>
<keyword evidence="7 8" id="KW-0133">Cell shape</keyword>
<keyword evidence="7 8" id="KW-0573">Peptidoglycan synthesis</keyword>
<evidence type="ECO:0000256" key="2">
    <source>
        <dbReference type="ARBA" id="ARBA00004752"/>
    </source>
</evidence>
<comment type="function">
    <text evidence="7 8">Cell wall formation. Catalyzes the addition of glutamate to the nucleotide precursor UDP-N-acetylmuramoyl-L-alanine (UMA).</text>
</comment>
<keyword evidence="5 7" id="KW-0547">Nucleotide-binding</keyword>
<comment type="pathway">
    <text evidence="2 7 8">Cell wall biogenesis; peptidoglycan biosynthesis.</text>
</comment>
<keyword evidence="7 8" id="KW-0131">Cell cycle</keyword>
<evidence type="ECO:0000256" key="7">
    <source>
        <dbReference type="HAMAP-Rule" id="MF_00639"/>
    </source>
</evidence>
<dbReference type="Pfam" id="PF21377">
    <property type="entry name" value="MurD_N"/>
    <property type="match status" value="1"/>
</dbReference>
<accession>A0A5C6RIN1</accession>
<dbReference type="Gene3D" id="3.40.1190.10">
    <property type="entry name" value="Mur-like, catalytic domain"/>
    <property type="match status" value="1"/>
</dbReference>
<dbReference type="InterPro" id="IPR013221">
    <property type="entry name" value="Mur_ligase_cen"/>
</dbReference>
<dbReference type="GO" id="GO:0005524">
    <property type="term" value="F:ATP binding"/>
    <property type="evidence" value="ECO:0007669"/>
    <property type="project" value="UniProtKB-UniRule"/>
</dbReference>
<evidence type="ECO:0000256" key="1">
    <source>
        <dbReference type="ARBA" id="ARBA00004496"/>
    </source>
</evidence>
<dbReference type="SUPFAM" id="SSF53623">
    <property type="entry name" value="MurD-like peptide ligases, catalytic domain"/>
    <property type="match status" value="1"/>
</dbReference>
<dbReference type="Pfam" id="PF08245">
    <property type="entry name" value="Mur_ligase_M"/>
    <property type="match status" value="1"/>
</dbReference>
<dbReference type="RefSeq" id="WP_147169097.1">
    <property type="nucleotide sequence ID" value="NZ_VOOR01000055.1"/>
</dbReference>
<dbReference type="Pfam" id="PF02875">
    <property type="entry name" value="Mur_ligase_C"/>
    <property type="match status" value="1"/>
</dbReference>
<proteinExistence type="inferred from homology"/>
<dbReference type="SUPFAM" id="SSF51984">
    <property type="entry name" value="MurCD N-terminal domain"/>
    <property type="match status" value="1"/>
</dbReference>
<organism evidence="11 12">
    <name type="scientific">Phaeodactylibacter luteus</name>
    <dbReference type="NCBI Taxonomy" id="1564516"/>
    <lineage>
        <taxon>Bacteria</taxon>
        <taxon>Pseudomonadati</taxon>
        <taxon>Bacteroidota</taxon>
        <taxon>Saprospiria</taxon>
        <taxon>Saprospirales</taxon>
        <taxon>Haliscomenobacteraceae</taxon>
        <taxon>Phaeodactylibacter</taxon>
    </lineage>
</organism>
<comment type="catalytic activity">
    <reaction evidence="7 8">
        <text>UDP-N-acetyl-alpha-D-muramoyl-L-alanine + D-glutamate + ATP = UDP-N-acetyl-alpha-D-muramoyl-L-alanyl-D-glutamate + ADP + phosphate + H(+)</text>
        <dbReference type="Rhea" id="RHEA:16429"/>
        <dbReference type="ChEBI" id="CHEBI:15378"/>
        <dbReference type="ChEBI" id="CHEBI:29986"/>
        <dbReference type="ChEBI" id="CHEBI:30616"/>
        <dbReference type="ChEBI" id="CHEBI:43474"/>
        <dbReference type="ChEBI" id="CHEBI:83898"/>
        <dbReference type="ChEBI" id="CHEBI:83900"/>
        <dbReference type="ChEBI" id="CHEBI:456216"/>
        <dbReference type="EC" id="6.3.2.9"/>
    </reaction>
</comment>
<dbReference type="SUPFAM" id="SSF53244">
    <property type="entry name" value="MurD-like peptide ligases, peptide-binding domain"/>
    <property type="match status" value="1"/>
</dbReference>
<dbReference type="EC" id="6.3.2.9" evidence="7 8"/>
<keyword evidence="6 7" id="KW-0067">ATP-binding</keyword>
<reference evidence="11 12" key="1">
    <citation type="submission" date="2019-08" db="EMBL/GenBank/DDBJ databases">
        <title>Genome of Phaeodactylibacter luteus.</title>
        <authorList>
            <person name="Bowman J.P."/>
        </authorList>
    </citation>
    <scope>NUCLEOTIDE SEQUENCE [LARGE SCALE GENOMIC DNA]</scope>
    <source>
        <strain evidence="11 12">KCTC 42180</strain>
    </source>
</reference>
<evidence type="ECO:0000256" key="8">
    <source>
        <dbReference type="RuleBase" id="RU003664"/>
    </source>
</evidence>
<evidence type="ECO:0000259" key="10">
    <source>
        <dbReference type="Pfam" id="PF08245"/>
    </source>
</evidence>
<protein>
    <recommendedName>
        <fullName evidence="7 8">UDP-N-acetylmuramoylalanine--D-glutamate ligase</fullName>
        <ecNumber evidence="7 8">6.3.2.9</ecNumber>
    </recommendedName>
    <alternativeName>
        <fullName evidence="7">D-glutamic acid-adding enzyme</fullName>
    </alternativeName>
    <alternativeName>
        <fullName evidence="7">UDP-N-acetylmuramoyl-L-alanyl-D-glutamate synthetase</fullName>
    </alternativeName>
</protein>
<comment type="caution">
    <text evidence="11">The sequence shown here is derived from an EMBL/GenBank/DDBJ whole genome shotgun (WGS) entry which is preliminary data.</text>
</comment>
<dbReference type="AlphaFoldDB" id="A0A5C6RIN1"/>
<dbReference type="InterPro" id="IPR036565">
    <property type="entry name" value="Mur-like_cat_sf"/>
</dbReference>
<evidence type="ECO:0000259" key="9">
    <source>
        <dbReference type="Pfam" id="PF02875"/>
    </source>
</evidence>
<evidence type="ECO:0000256" key="5">
    <source>
        <dbReference type="ARBA" id="ARBA00022741"/>
    </source>
</evidence>
<dbReference type="GO" id="GO:0008360">
    <property type="term" value="P:regulation of cell shape"/>
    <property type="evidence" value="ECO:0007669"/>
    <property type="project" value="UniProtKB-KW"/>
</dbReference>
<dbReference type="UniPathway" id="UPA00219"/>
<dbReference type="GO" id="GO:0071555">
    <property type="term" value="P:cell wall organization"/>
    <property type="evidence" value="ECO:0007669"/>
    <property type="project" value="UniProtKB-KW"/>
</dbReference>
<comment type="subcellular location">
    <subcellularLocation>
        <location evidence="1 7 8">Cytoplasm</location>
    </subcellularLocation>
</comment>
<dbReference type="GO" id="GO:0009252">
    <property type="term" value="P:peptidoglycan biosynthetic process"/>
    <property type="evidence" value="ECO:0007669"/>
    <property type="project" value="UniProtKB-UniRule"/>
</dbReference>
<evidence type="ECO:0000313" key="11">
    <source>
        <dbReference type="EMBL" id="TXB61530.1"/>
    </source>
</evidence>
<dbReference type="PANTHER" id="PTHR43692:SF1">
    <property type="entry name" value="UDP-N-ACETYLMURAMOYLALANINE--D-GLUTAMATE LIGASE"/>
    <property type="match status" value="1"/>
</dbReference>
<evidence type="ECO:0000256" key="3">
    <source>
        <dbReference type="ARBA" id="ARBA00022490"/>
    </source>
</evidence>
<evidence type="ECO:0000256" key="4">
    <source>
        <dbReference type="ARBA" id="ARBA00022598"/>
    </source>
</evidence>
<feature type="binding site" evidence="7">
    <location>
        <begin position="108"/>
        <end position="114"/>
    </location>
    <ligand>
        <name>ATP</name>
        <dbReference type="ChEBI" id="CHEBI:30616"/>
    </ligand>
</feature>
<name>A0A5C6RIN1_9BACT</name>
<dbReference type="GO" id="GO:0005737">
    <property type="term" value="C:cytoplasm"/>
    <property type="evidence" value="ECO:0007669"/>
    <property type="project" value="UniProtKB-SubCell"/>
</dbReference>
<dbReference type="Gene3D" id="3.90.190.20">
    <property type="entry name" value="Mur ligase, C-terminal domain"/>
    <property type="match status" value="1"/>
</dbReference>
<dbReference type="NCBIfam" id="TIGR01087">
    <property type="entry name" value="murD"/>
    <property type="match status" value="1"/>
</dbReference>
<gene>
    <name evidence="7 11" type="primary">murD</name>
    <name evidence="11" type="ORF">FRY97_18695</name>
</gene>
<evidence type="ECO:0000256" key="6">
    <source>
        <dbReference type="ARBA" id="ARBA00022840"/>
    </source>
</evidence>
<dbReference type="GO" id="GO:0051301">
    <property type="term" value="P:cell division"/>
    <property type="evidence" value="ECO:0007669"/>
    <property type="project" value="UniProtKB-KW"/>
</dbReference>
<keyword evidence="12" id="KW-1185">Reference proteome</keyword>
<feature type="domain" description="Mur ligase central" evidence="10">
    <location>
        <begin position="106"/>
        <end position="274"/>
    </location>
</feature>
<feature type="domain" description="Mur ligase C-terminal" evidence="9">
    <location>
        <begin position="296"/>
        <end position="409"/>
    </location>
</feature>
<comment type="similarity">
    <text evidence="7">Belongs to the MurCDEF family.</text>
</comment>
<dbReference type="InterPro" id="IPR004101">
    <property type="entry name" value="Mur_ligase_C"/>
</dbReference>
<dbReference type="InterPro" id="IPR036615">
    <property type="entry name" value="Mur_ligase_C_dom_sf"/>
</dbReference>
<keyword evidence="7 8" id="KW-0961">Cell wall biogenesis/degradation</keyword>
<dbReference type="EMBL" id="VOOR01000055">
    <property type="protein sequence ID" value="TXB61530.1"/>
    <property type="molecule type" value="Genomic_DNA"/>
</dbReference>
<dbReference type="InterPro" id="IPR005762">
    <property type="entry name" value="MurD"/>
</dbReference>
<keyword evidence="4 7" id="KW-0436">Ligase</keyword>
<evidence type="ECO:0000313" key="12">
    <source>
        <dbReference type="Proteomes" id="UP000321580"/>
    </source>
</evidence>
<dbReference type="GO" id="GO:0008764">
    <property type="term" value="F:UDP-N-acetylmuramoylalanine-D-glutamate ligase activity"/>
    <property type="evidence" value="ECO:0007669"/>
    <property type="project" value="UniProtKB-UniRule"/>
</dbReference>
<sequence length="436" mass="47676">MRIVVLGAGESGVGAALLAKQNRHDVFVSDRGGIAEKYKHELDAHGIAYESGQHTWERVLAADEVIKSPGIPDHVPLIQELLAKGKPVISEIEYAGRYHQSKVIGITGSNGKTTTTRLAWHLLKAAGFDVEMGGNIGKSFARCLTERHRQWYVLELSSFQLDGISAFRPDLSMLLNISPDHLDRYGYEMGRYVAAKFRINRSQRPDDWFVYKAEDAYIREYLQGYAPNGQPLGLTEGQIQEGGVVAEGQFFDLSRTKLKGQHNYYNALFALTAAMKCGAGAAALQQGLESFVPVPHRMEVVGTVNGVGYINDSKATNVDAAYYALDAMPGSIVWIAGGQDKGNDYAPLQPLAREKVRVLICLGVDNEKLKTAFAGIAALILEAGSAEEAVQLAARNAREGEQVLLSPACASFDLFKNYEHRGDLFREAVLGLTKTK</sequence>
<keyword evidence="3 7" id="KW-0963">Cytoplasm</keyword>